<organism evidence="1 2">
    <name type="scientific">Cytobacillus oceanisediminis 2691</name>
    <dbReference type="NCBI Taxonomy" id="1196031"/>
    <lineage>
        <taxon>Bacteria</taxon>
        <taxon>Bacillati</taxon>
        <taxon>Bacillota</taxon>
        <taxon>Bacilli</taxon>
        <taxon>Bacillales</taxon>
        <taxon>Bacillaceae</taxon>
        <taxon>Cytobacillus</taxon>
    </lineage>
</organism>
<evidence type="ECO:0000313" key="2">
    <source>
        <dbReference type="Proteomes" id="UP000077856"/>
    </source>
</evidence>
<dbReference type="KEGG" id="bon:A361_10805"/>
<accession>A0A160MAN6</accession>
<dbReference type="EMBL" id="CP015506">
    <property type="protein sequence ID" value="AND39604.1"/>
    <property type="molecule type" value="Genomic_DNA"/>
</dbReference>
<dbReference type="Proteomes" id="UP000077856">
    <property type="component" value="Chromosome"/>
</dbReference>
<dbReference type="eggNOG" id="ENOG503066Q">
    <property type="taxonomic scope" value="Bacteria"/>
</dbReference>
<evidence type="ECO:0000313" key="1">
    <source>
        <dbReference type="EMBL" id="AND39604.1"/>
    </source>
</evidence>
<name>A0A160MAN6_9BACI</name>
<dbReference type="STRING" id="1196031.A361_10805"/>
<proteinExistence type="predicted"/>
<sequence length="153" mass="17548">MSERFKQLAQEAAQRKAYSLRDDNGLSGYATIPHDMYRRLVPLAREYEKGNADIVLVYTYLLSNVNGQRDNDRYMSAFTSVERIAADTGIGRNRIAKLSNVLEAVGLLKTAYDYTSNKRDKLYFPMYYSALTDEQIRHNLDVLYGKDSLITVE</sequence>
<dbReference type="RefSeq" id="WP_019381924.1">
    <property type="nucleotide sequence ID" value="NZ_CP015506.1"/>
</dbReference>
<dbReference type="AlphaFoldDB" id="A0A160MAN6"/>
<protein>
    <submittedName>
        <fullName evidence="1">Uncharacterized protein</fullName>
    </submittedName>
</protein>
<reference evidence="1 2" key="1">
    <citation type="submission" date="2016-04" db="EMBL/GenBank/DDBJ databases">
        <title>Complete genome sequence of Bacillus oceanisediminis strain 2691.</title>
        <authorList>
            <person name="Jeong H."/>
            <person name="Kim H.J."/>
            <person name="Lee D.-W."/>
        </authorList>
    </citation>
    <scope>NUCLEOTIDE SEQUENCE [LARGE SCALE GENOMIC DNA]</scope>
    <source>
        <strain evidence="1 2">2691</strain>
    </source>
</reference>
<gene>
    <name evidence="1" type="ORF">A361_10805</name>
</gene>